<dbReference type="InParanoid" id="A0A5N3ZZK7"/>
<accession>A0A5N3ZZK7</accession>
<proteinExistence type="predicted"/>
<organism evidence="1 2">
    <name type="scientific">Photinus pyralis</name>
    <name type="common">Common eastern firefly</name>
    <name type="synonym">Lampyris pyralis</name>
    <dbReference type="NCBI Taxonomy" id="7054"/>
    <lineage>
        <taxon>Eukaryota</taxon>
        <taxon>Metazoa</taxon>
        <taxon>Ecdysozoa</taxon>
        <taxon>Arthropoda</taxon>
        <taxon>Hexapoda</taxon>
        <taxon>Insecta</taxon>
        <taxon>Pterygota</taxon>
        <taxon>Neoptera</taxon>
        <taxon>Endopterygota</taxon>
        <taxon>Coleoptera</taxon>
        <taxon>Polyphaga</taxon>
        <taxon>Elateriformia</taxon>
        <taxon>Elateroidea</taxon>
        <taxon>Lampyridae</taxon>
        <taxon>Lampyrinae</taxon>
        <taxon>Photinus</taxon>
    </lineage>
</organism>
<dbReference type="PANTHER" id="PTHR10773:SF19">
    <property type="match status" value="1"/>
</dbReference>
<comment type="caution">
    <text evidence="1">The sequence shown here is derived from an EMBL/GenBank/DDBJ whole genome shotgun (WGS) entry which is preliminary data.</text>
</comment>
<name>A0A5N3ZZK7_PHOPY</name>
<dbReference type="EMBL" id="VVIM01001191">
    <property type="protein sequence ID" value="KAB0790507.1"/>
    <property type="molecule type" value="Genomic_DNA"/>
</dbReference>
<dbReference type="PANTHER" id="PTHR10773">
    <property type="entry name" value="DNA-DIRECTED RNA POLYMERASES I, II, AND III SUBUNIT RPABC2"/>
    <property type="match status" value="1"/>
</dbReference>
<reference evidence="1 2" key="1">
    <citation type="journal article" date="2018" name="Elife">
        <title>Firefly genomes illuminate parallel origins of bioluminescence in beetles.</title>
        <authorList>
            <person name="Fallon T.R."/>
            <person name="Lower S.E."/>
            <person name="Chang C.H."/>
            <person name="Bessho-Uehara M."/>
            <person name="Martin G.J."/>
            <person name="Bewick A.J."/>
            <person name="Behringer M."/>
            <person name="Debat H.J."/>
            <person name="Wong I."/>
            <person name="Day J.C."/>
            <person name="Suvorov A."/>
            <person name="Silva C.J."/>
            <person name="Stanger-Hall K.F."/>
            <person name="Hall D.W."/>
            <person name="Schmitz R.J."/>
            <person name="Nelson D.R."/>
            <person name="Lewis S.M."/>
            <person name="Shigenobu S."/>
            <person name="Bybee S.M."/>
            <person name="Larracuente A.M."/>
            <person name="Oba Y."/>
            <person name="Weng J.K."/>
        </authorList>
    </citation>
    <scope>NUCLEOTIDE SEQUENCE [LARGE SCALE GENOMIC DNA]</scope>
    <source>
        <strain evidence="1">1611_PpyrPB1</strain>
        <tissue evidence="1">Whole body</tissue>
    </source>
</reference>
<protein>
    <submittedName>
        <fullName evidence="1">Uncharacterized protein</fullName>
    </submittedName>
</protein>
<sequence>KDQTRSEKNADKESGKVVVVFDLQAILPCPIGNASGFYYVYKLNTFNLTMFELQKNQAYCYLWHEAEANRGANEIGSCVWNYLTKLHENHLNSKGKL</sequence>
<dbReference type="AlphaFoldDB" id="A0A5N3ZZK7"/>
<keyword evidence="2" id="KW-1185">Reference proteome</keyword>
<feature type="non-terminal residue" evidence="1">
    <location>
        <position position="1"/>
    </location>
</feature>
<evidence type="ECO:0000313" key="2">
    <source>
        <dbReference type="Proteomes" id="UP000327044"/>
    </source>
</evidence>
<dbReference type="Proteomes" id="UP000327044">
    <property type="component" value="Unassembled WGS sequence"/>
</dbReference>
<evidence type="ECO:0000313" key="1">
    <source>
        <dbReference type="EMBL" id="KAB0790507.1"/>
    </source>
</evidence>
<gene>
    <name evidence="1" type="ORF">PPYR_15093</name>
</gene>